<evidence type="ECO:0000313" key="2">
    <source>
        <dbReference type="Proteomes" id="UP000325315"/>
    </source>
</evidence>
<dbReference type="Proteomes" id="UP000325315">
    <property type="component" value="Unassembled WGS sequence"/>
</dbReference>
<accession>A0A5B6WHK9</accession>
<gene>
    <name evidence="1" type="ORF">EPI10_020793</name>
</gene>
<dbReference type="EMBL" id="SMMG02000003">
    <property type="protein sequence ID" value="KAA3480352.1"/>
    <property type="molecule type" value="Genomic_DNA"/>
</dbReference>
<sequence length="105" mass="12266">MRRGNRIQVNSQRSLNQVCAVTNEIIGSLLTYEMRLNEGVEEAKNKKKKIGVALKFTTNEDSESSEEVNENKEMVMFFRRFKKFMRSNGGRNFQKREVLKLESTN</sequence>
<name>A0A5B6WHK9_9ROSI</name>
<dbReference type="AlphaFoldDB" id="A0A5B6WHK9"/>
<proteinExistence type="predicted"/>
<protein>
    <submittedName>
        <fullName evidence="1">UBN2 domain-containing protein</fullName>
    </submittedName>
</protein>
<evidence type="ECO:0000313" key="1">
    <source>
        <dbReference type="EMBL" id="KAA3480352.1"/>
    </source>
</evidence>
<keyword evidence="2" id="KW-1185">Reference proteome</keyword>
<organism evidence="1 2">
    <name type="scientific">Gossypium australe</name>
    <dbReference type="NCBI Taxonomy" id="47621"/>
    <lineage>
        <taxon>Eukaryota</taxon>
        <taxon>Viridiplantae</taxon>
        <taxon>Streptophyta</taxon>
        <taxon>Embryophyta</taxon>
        <taxon>Tracheophyta</taxon>
        <taxon>Spermatophyta</taxon>
        <taxon>Magnoliopsida</taxon>
        <taxon>eudicotyledons</taxon>
        <taxon>Gunneridae</taxon>
        <taxon>Pentapetalae</taxon>
        <taxon>rosids</taxon>
        <taxon>malvids</taxon>
        <taxon>Malvales</taxon>
        <taxon>Malvaceae</taxon>
        <taxon>Malvoideae</taxon>
        <taxon>Gossypium</taxon>
    </lineage>
</organism>
<comment type="caution">
    <text evidence="1">The sequence shown here is derived from an EMBL/GenBank/DDBJ whole genome shotgun (WGS) entry which is preliminary data.</text>
</comment>
<reference evidence="2" key="1">
    <citation type="journal article" date="2019" name="Plant Biotechnol. J.">
        <title>Genome sequencing of the Australian wild diploid species Gossypium australe highlights disease resistance and delayed gland morphogenesis.</title>
        <authorList>
            <person name="Cai Y."/>
            <person name="Cai X."/>
            <person name="Wang Q."/>
            <person name="Wang P."/>
            <person name="Zhang Y."/>
            <person name="Cai C."/>
            <person name="Xu Y."/>
            <person name="Wang K."/>
            <person name="Zhou Z."/>
            <person name="Wang C."/>
            <person name="Geng S."/>
            <person name="Li B."/>
            <person name="Dong Q."/>
            <person name="Hou Y."/>
            <person name="Wang H."/>
            <person name="Ai P."/>
            <person name="Liu Z."/>
            <person name="Yi F."/>
            <person name="Sun M."/>
            <person name="An G."/>
            <person name="Cheng J."/>
            <person name="Zhang Y."/>
            <person name="Shi Q."/>
            <person name="Xie Y."/>
            <person name="Shi X."/>
            <person name="Chang Y."/>
            <person name="Huang F."/>
            <person name="Chen Y."/>
            <person name="Hong S."/>
            <person name="Mi L."/>
            <person name="Sun Q."/>
            <person name="Zhang L."/>
            <person name="Zhou B."/>
            <person name="Peng R."/>
            <person name="Zhang X."/>
            <person name="Liu F."/>
        </authorList>
    </citation>
    <scope>NUCLEOTIDE SEQUENCE [LARGE SCALE GENOMIC DNA]</scope>
    <source>
        <strain evidence="2">cv. PA1801</strain>
    </source>
</reference>